<accession>A0A6J5Z1A9</accession>
<keyword evidence="4 5" id="KW-0472">Membrane</keyword>
<dbReference type="PANTHER" id="PTHR32322:SF2">
    <property type="entry name" value="EAMA DOMAIN-CONTAINING PROTEIN"/>
    <property type="match status" value="1"/>
</dbReference>
<name>A0A6J5Z1A9_9ZZZZ</name>
<proteinExistence type="predicted"/>
<evidence type="ECO:0000256" key="1">
    <source>
        <dbReference type="ARBA" id="ARBA00004141"/>
    </source>
</evidence>
<keyword evidence="2 5" id="KW-0812">Transmembrane</keyword>
<protein>
    <submittedName>
        <fullName evidence="7">Unannotated protein</fullName>
    </submittedName>
</protein>
<feature type="transmembrane region" description="Helical" evidence="5">
    <location>
        <begin position="48"/>
        <end position="66"/>
    </location>
</feature>
<dbReference type="GO" id="GO:0016020">
    <property type="term" value="C:membrane"/>
    <property type="evidence" value="ECO:0007669"/>
    <property type="project" value="UniProtKB-SubCell"/>
</dbReference>
<dbReference type="InterPro" id="IPR050638">
    <property type="entry name" value="AA-Vitamin_Transporters"/>
</dbReference>
<dbReference type="InterPro" id="IPR037185">
    <property type="entry name" value="EmrE-like"/>
</dbReference>
<feature type="transmembrane region" description="Helical" evidence="5">
    <location>
        <begin position="21"/>
        <end position="42"/>
    </location>
</feature>
<dbReference type="PANTHER" id="PTHR32322">
    <property type="entry name" value="INNER MEMBRANE TRANSPORTER"/>
    <property type="match status" value="1"/>
</dbReference>
<feature type="transmembrane region" description="Helical" evidence="5">
    <location>
        <begin position="154"/>
        <end position="174"/>
    </location>
</feature>
<feature type="transmembrane region" description="Helical" evidence="5">
    <location>
        <begin position="104"/>
        <end position="122"/>
    </location>
</feature>
<evidence type="ECO:0000256" key="4">
    <source>
        <dbReference type="ARBA" id="ARBA00023136"/>
    </source>
</evidence>
<evidence type="ECO:0000259" key="6">
    <source>
        <dbReference type="Pfam" id="PF00892"/>
    </source>
</evidence>
<sequence>MPSDPAGSTVGYKALSTIPPVVLVIIGTLSIQFGGALAFTIFDDVGAAGTTLLRLSLSAILLLAVARPALRGRSASDWRLVVIFGLTLGVMNICFYEAVSRLPLGVAVTIEFLGPITVAGALSRKPIQWLWVITAALGVVILAAPWTANSTLDRVGVAFALVAAVAWGAYILLAQRLVQRFHAGEGIAIAAVVATGLVLIPGLVSGGGRLLDPSVLVVGLGVALLSSAIPYTTEAEALRRMPARVFSVLMSIEPAVAALAGLLVLGQHLPLRDLAAIGLVIVASVGVMRGADFAPPAEAAIEA</sequence>
<evidence type="ECO:0000313" key="7">
    <source>
        <dbReference type="EMBL" id="CAB4336401.1"/>
    </source>
</evidence>
<comment type="subcellular location">
    <subcellularLocation>
        <location evidence="1">Membrane</location>
        <topology evidence="1">Multi-pass membrane protein</topology>
    </subcellularLocation>
</comment>
<evidence type="ECO:0000256" key="2">
    <source>
        <dbReference type="ARBA" id="ARBA00022692"/>
    </source>
</evidence>
<feature type="transmembrane region" description="Helical" evidence="5">
    <location>
        <begin position="78"/>
        <end position="98"/>
    </location>
</feature>
<feature type="transmembrane region" description="Helical" evidence="5">
    <location>
        <begin position="216"/>
        <end position="233"/>
    </location>
</feature>
<evidence type="ECO:0000256" key="5">
    <source>
        <dbReference type="SAM" id="Phobius"/>
    </source>
</evidence>
<evidence type="ECO:0000256" key="3">
    <source>
        <dbReference type="ARBA" id="ARBA00022989"/>
    </source>
</evidence>
<dbReference type="EMBL" id="CAESAO010000010">
    <property type="protein sequence ID" value="CAB4336401.1"/>
    <property type="molecule type" value="Genomic_DNA"/>
</dbReference>
<feature type="domain" description="EamA" evidence="6">
    <location>
        <begin position="156"/>
        <end position="287"/>
    </location>
</feature>
<dbReference type="AlphaFoldDB" id="A0A6J5Z1A9"/>
<gene>
    <name evidence="7" type="ORF">UFOPK3522_00217</name>
</gene>
<feature type="transmembrane region" description="Helical" evidence="5">
    <location>
        <begin position="186"/>
        <end position="204"/>
    </location>
</feature>
<dbReference type="InterPro" id="IPR000620">
    <property type="entry name" value="EamA_dom"/>
</dbReference>
<feature type="transmembrane region" description="Helical" evidence="5">
    <location>
        <begin position="245"/>
        <end position="265"/>
    </location>
</feature>
<dbReference type="Pfam" id="PF00892">
    <property type="entry name" value="EamA"/>
    <property type="match status" value="1"/>
</dbReference>
<feature type="transmembrane region" description="Helical" evidence="5">
    <location>
        <begin position="129"/>
        <end position="148"/>
    </location>
</feature>
<dbReference type="SUPFAM" id="SSF103481">
    <property type="entry name" value="Multidrug resistance efflux transporter EmrE"/>
    <property type="match status" value="2"/>
</dbReference>
<organism evidence="7">
    <name type="scientific">freshwater metagenome</name>
    <dbReference type="NCBI Taxonomy" id="449393"/>
    <lineage>
        <taxon>unclassified sequences</taxon>
        <taxon>metagenomes</taxon>
        <taxon>ecological metagenomes</taxon>
    </lineage>
</organism>
<keyword evidence="3 5" id="KW-1133">Transmembrane helix</keyword>
<reference evidence="7" key="1">
    <citation type="submission" date="2020-05" db="EMBL/GenBank/DDBJ databases">
        <authorList>
            <person name="Chiriac C."/>
            <person name="Salcher M."/>
            <person name="Ghai R."/>
            <person name="Kavagutti S V."/>
        </authorList>
    </citation>
    <scope>NUCLEOTIDE SEQUENCE</scope>
</reference>